<protein>
    <submittedName>
        <fullName evidence="1">Uncharacterized protein</fullName>
    </submittedName>
</protein>
<organism evidence="1 2">
    <name type="scientific">Dryococelus australis</name>
    <dbReference type="NCBI Taxonomy" id="614101"/>
    <lineage>
        <taxon>Eukaryota</taxon>
        <taxon>Metazoa</taxon>
        <taxon>Ecdysozoa</taxon>
        <taxon>Arthropoda</taxon>
        <taxon>Hexapoda</taxon>
        <taxon>Insecta</taxon>
        <taxon>Pterygota</taxon>
        <taxon>Neoptera</taxon>
        <taxon>Polyneoptera</taxon>
        <taxon>Phasmatodea</taxon>
        <taxon>Verophasmatodea</taxon>
        <taxon>Anareolatae</taxon>
        <taxon>Phasmatidae</taxon>
        <taxon>Eurycanthinae</taxon>
        <taxon>Dryococelus</taxon>
    </lineage>
</organism>
<keyword evidence="2" id="KW-1185">Reference proteome</keyword>
<evidence type="ECO:0000313" key="1">
    <source>
        <dbReference type="EMBL" id="KAJ8869906.1"/>
    </source>
</evidence>
<comment type="caution">
    <text evidence="1">The sequence shown here is derived from an EMBL/GenBank/DDBJ whole genome shotgun (WGS) entry which is preliminary data.</text>
</comment>
<reference evidence="1 2" key="1">
    <citation type="submission" date="2023-02" db="EMBL/GenBank/DDBJ databases">
        <title>LHISI_Scaffold_Assembly.</title>
        <authorList>
            <person name="Stuart O.P."/>
            <person name="Cleave R."/>
            <person name="Magrath M.J.L."/>
            <person name="Mikheyev A.S."/>
        </authorList>
    </citation>
    <scope>NUCLEOTIDE SEQUENCE [LARGE SCALE GENOMIC DNA]</scope>
    <source>
        <strain evidence="1">Daus_M_001</strain>
        <tissue evidence="1">Leg muscle</tissue>
    </source>
</reference>
<dbReference type="EMBL" id="JARBHB010000013">
    <property type="protein sequence ID" value="KAJ8869906.1"/>
    <property type="molecule type" value="Genomic_DNA"/>
</dbReference>
<evidence type="ECO:0000313" key="2">
    <source>
        <dbReference type="Proteomes" id="UP001159363"/>
    </source>
</evidence>
<sequence length="439" mass="49242">MDILRYPCTLCGRGSYGDVSRVAFAVVTVVLKLIKDYIKMTEKQRISVANRTILIVRKNRTILALRTVGNAHINRRKPIPRNSTGIGDNDHCVFHVNTPAHRPACSLLIHRNLSHRSVPLVFSDPVCSCLKTGTDCSSRNVAVCESWENYCLFLCEFLPAILFSAVTSRERCVIHICFRPQPQDGDGVAHVEAMFHLLYAEPSPILLDVLVRILHHATDEASIPDGNLSGGPFDCRTIPLVGGFSRGSPVSPTFSFRRCSILTSLTFIGSQDLDYVASVHRRRIPRISGLCTPICYIGSFDYVRDLRDTPPVSRITHNAGTGVRVHLYVLFDFDYGSPGSIPDGATAEVFRIWDTQTLTSSWQIFWQLSRFSPLLHSAAPRDLVMRRHCTMGDDPRRLSPPLRQTRPLFRRRAGRGWLTWRASQPLLPPQADDLGGWAR</sequence>
<dbReference type="Proteomes" id="UP001159363">
    <property type="component" value="Chromosome 12"/>
</dbReference>
<accession>A0ABQ9GEF5</accession>
<name>A0ABQ9GEF5_9NEOP</name>
<gene>
    <name evidence="1" type="ORF">PR048_028915</name>
</gene>
<proteinExistence type="predicted"/>